<dbReference type="EMBL" id="FOUP01000007">
    <property type="protein sequence ID" value="SFN81424.1"/>
    <property type="molecule type" value="Genomic_DNA"/>
</dbReference>
<evidence type="ECO:0000313" key="11">
    <source>
        <dbReference type="EMBL" id="SFN81424.1"/>
    </source>
</evidence>
<sequence length="359" mass="40478">MAGFLETITKTQKPKVHKYTQELLERAKDQHGEESGAYRGIYNQYFRMPSTGVSVGSSTRHFEAVVSGDAPQGFERMYRRVVVIDMLSACASECVFCVRGLYDRHTLGTDQINAIADYLKSDEDLAEILVTGGDPLISPRKLRELLSAVASRADNISTVRMGTRLPVQNPHAFGPDVYEIFAEYADRFHFEISVQINHPFELQPEAVEVFQRLQRLGARLHSQNVLLKGVNDSIETLIELYDRQRTLRFIPHYLFHAVPMVGTDEFRTTVQRGLDLVSQLSNGGFLSGMAKPMYTVMTDIGKVTLYEGSILGKEDRLLKIRTSYRLEDRVRWNPSYQLPASATPNSAGTLDVTYIDGED</sequence>
<dbReference type="OrthoDB" id="9768064at2"/>
<keyword evidence="6" id="KW-0408">Iron</keyword>
<protein>
    <submittedName>
        <fullName evidence="11">Lysine 2,3-aminomutase</fullName>
    </submittedName>
</protein>
<comment type="cofactor">
    <cofactor evidence="1">
        <name>pyridoxal 5'-phosphate</name>
        <dbReference type="ChEBI" id="CHEBI:597326"/>
    </cofactor>
</comment>
<dbReference type="RefSeq" id="WP_093154484.1">
    <property type="nucleotide sequence ID" value="NZ_FOUP01000007.1"/>
</dbReference>
<evidence type="ECO:0000256" key="4">
    <source>
        <dbReference type="ARBA" id="ARBA00022723"/>
    </source>
</evidence>
<dbReference type="Proteomes" id="UP000199398">
    <property type="component" value="Unassembled WGS sequence"/>
</dbReference>
<organism evidence="11 12">
    <name type="scientific">Saccharopolyspora antimicrobica</name>
    <dbReference type="NCBI Taxonomy" id="455193"/>
    <lineage>
        <taxon>Bacteria</taxon>
        <taxon>Bacillati</taxon>
        <taxon>Actinomycetota</taxon>
        <taxon>Actinomycetes</taxon>
        <taxon>Pseudonocardiales</taxon>
        <taxon>Pseudonocardiaceae</taxon>
        <taxon>Saccharopolyspora</taxon>
    </lineage>
</organism>
<dbReference type="InterPro" id="IPR003739">
    <property type="entry name" value="Lys_aminomutase/Glu_NH3_mut"/>
</dbReference>
<evidence type="ECO:0000256" key="8">
    <source>
        <dbReference type="ARBA" id="ARBA00023235"/>
    </source>
</evidence>
<evidence type="ECO:0000256" key="5">
    <source>
        <dbReference type="ARBA" id="ARBA00022898"/>
    </source>
</evidence>
<keyword evidence="5" id="KW-0663">Pyridoxal phosphate</keyword>
<keyword evidence="7" id="KW-0411">Iron-sulfur</keyword>
<feature type="domain" description="Radical SAM core" evidence="9">
    <location>
        <begin position="76"/>
        <end position="287"/>
    </location>
</feature>
<dbReference type="SUPFAM" id="SSF102114">
    <property type="entry name" value="Radical SAM enzymes"/>
    <property type="match status" value="1"/>
</dbReference>
<proteinExistence type="predicted"/>
<reference evidence="11 12" key="1">
    <citation type="submission" date="2016-10" db="EMBL/GenBank/DDBJ databases">
        <authorList>
            <person name="de Groot N.N."/>
        </authorList>
    </citation>
    <scope>NUCLEOTIDE SEQUENCE [LARGE SCALE GENOMIC DNA]</scope>
    <source>
        <strain evidence="11 12">CPCC 201259</strain>
    </source>
</reference>
<keyword evidence="8" id="KW-0413">Isomerase</keyword>
<evidence type="ECO:0000256" key="6">
    <source>
        <dbReference type="ARBA" id="ARBA00023004"/>
    </source>
</evidence>
<gene>
    <name evidence="10" type="ORF">ATL45_7432</name>
    <name evidence="11" type="ORF">SAMN05421805_10749</name>
</gene>
<dbReference type="PANTHER" id="PTHR30538">
    <property type="entry name" value="LYSINE 2,3-AMINOMUTASE-RELATED"/>
    <property type="match status" value="1"/>
</dbReference>
<keyword evidence="4" id="KW-0479">Metal-binding</keyword>
<dbReference type="Pfam" id="PF04055">
    <property type="entry name" value="Radical_SAM"/>
    <property type="match status" value="1"/>
</dbReference>
<dbReference type="AlphaFoldDB" id="A0A1I5C3L8"/>
<dbReference type="SFLD" id="SFLDS00029">
    <property type="entry name" value="Radical_SAM"/>
    <property type="match status" value="1"/>
</dbReference>
<dbReference type="GO" id="GO:0046872">
    <property type="term" value="F:metal ion binding"/>
    <property type="evidence" value="ECO:0007669"/>
    <property type="project" value="UniProtKB-KW"/>
</dbReference>
<reference evidence="10 13" key="2">
    <citation type="submission" date="2018-10" db="EMBL/GenBank/DDBJ databases">
        <title>Sequencing the genomes of 1000 actinobacteria strains.</title>
        <authorList>
            <person name="Klenk H.-P."/>
        </authorList>
    </citation>
    <scope>NUCLEOTIDE SEQUENCE [LARGE SCALE GENOMIC DNA]</scope>
    <source>
        <strain evidence="10 13">DSM 45119</strain>
    </source>
</reference>
<dbReference type="GO" id="GO:0051539">
    <property type="term" value="F:4 iron, 4 sulfur cluster binding"/>
    <property type="evidence" value="ECO:0007669"/>
    <property type="project" value="UniProtKB-KW"/>
</dbReference>
<dbReference type="Proteomes" id="UP000270697">
    <property type="component" value="Unassembled WGS sequence"/>
</dbReference>
<dbReference type="InterPro" id="IPR058240">
    <property type="entry name" value="rSAM_sf"/>
</dbReference>
<evidence type="ECO:0000313" key="12">
    <source>
        <dbReference type="Proteomes" id="UP000199398"/>
    </source>
</evidence>
<keyword evidence="3" id="KW-0949">S-adenosyl-L-methionine</keyword>
<evidence type="ECO:0000313" key="13">
    <source>
        <dbReference type="Proteomes" id="UP000270697"/>
    </source>
</evidence>
<evidence type="ECO:0000259" key="9">
    <source>
        <dbReference type="PROSITE" id="PS51918"/>
    </source>
</evidence>
<dbReference type="PANTHER" id="PTHR30538:SF1">
    <property type="entry name" value="L-LYSINE 2,3-AMINOMUTASE"/>
    <property type="match status" value="1"/>
</dbReference>
<evidence type="ECO:0000313" key="10">
    <source>
        <dbReference type="EMBL" id="RKT88986.1"/>
    </source>
</evidence>
<evidence type="ECO:0000256" key="2">
    <source>
        <dbReference type="ARBA" id="ARBA00022485"/>
    </source>
</evidence>
<keyword evidence="13" id="KW-1185">Reference proteome</keyword>
<dbReference type="GO" id="GO:0016853">
    <property type="term" value="F:isomerase activity"/>
    <property type="evidence" value="ECO:0007669"/>
    <property type="project" value="UniProtKB-KW"/>
</dbReference>
<dbReference type="EMBL" id="RBXX01000002">
    <property type="protein sequence ID" value="RKT88986.1"/>
    <property type="molecule type" value="Genomic_DNA"/>
</dbReference>
<dbReference type="STRING" id="455193.SAMN05421805_10749"/>
<keyword evidence="2" id="KW-0004">4Fe-4S</keyword>
<dbReference type="PROSITE" id="PS51918">
    <property type="entry name" value="RADICAL_SAM"/>
    <property type="match status" value="1"/>
</dbReference>
<evidence type="ECO:0000256" key="7">
    <source>
        <dbReference type="ARBA" id="ARBA00023014"/>
    </source>
</evidence>
<dbReference type="InterPro" id="IPR013785">
    <property type="entry name" value="Aldolase_TIM"/>
</dbReference>
<dbReference type="Gene3D" id="3.20.20.70">
    <property type="entry name" value="Aldolase class I"/>
    <property type="match status" value="1"/>
</dbReference>
<accession>A0A1I5C3L8</accession>
<dbReference type="InterPro" id="IPR007197">
    <property type="entry name" value="rSAM"/>
</dbReference>
<evidence type="ECO:0000256" key="3">
    <source>
        <dbReference type="ARBA" id="ARBA00022691"/>
    </source>
</evidence>
<evidence type="ECO:0000256" key="1">
    <source>
        <dbReference type="ARBA" id="ARBA00001933"/>
    </source>
</evidence>
<name>A0A1I5C3L8_9PSEU</name>